<evidence type="ECO:0000256" key="14">
    <source>
        <dbReference type="ARBA" id="ARBA00022991"/>
    </source>
</evidence>
<evidence type="ECO:0000256" key="4">
    <source>
        <dbReference type="ARBA" id="ARBA00022494"/>
    </source>
</evidence>
<evidence type="ECO:0000256" key="1">
    <source>
        <dbReference type="ARBA" id="ARBA00004141"/>
    </source>
</evidence>
<evidence type="ECO:0000256" key="18">
    <source>
        <dbReference type="ARBA" id="ARBA00023276"/>
    </source>
</evidence>
<dbReference type="InterPro" id="IPR055266">
    <property type="entry name" value="D1/D2"/>
</dbReference>
<dbReference type="Pfam" id="PF00124">
    <property type="entry name" value="Photo_RC"/>
    <property type="match status" value="1"/>
</dbReference>
<keyword evidence="4" id="KW-0148">Chlorophyll</keyword>
<evidence type="ECO:0000256" key="11">
    <source>
        <dbReference type="ARBA" id="ARBA00022982"/>
    </source>
</evidence>
<dbReference type="GO" id="GO:0009772">
    <property type="term" value="P:photosynthetic electron transport in photosystem II"/>
    <property type="evidence" value="ECO:0007669"/>
    <property type="project" value="InterPro"/>
</dbReference>
<feature type="transmembrane region" description="Helical" evidence="20">
    <location>
        <begin position="12"/>
        <end position="32"/>
    </location>
</feature>
<keyword evidence="5" id="KW-0602">Photosynthesis</keyword>
<dbReference type="InterPro" id="IPR000484">
    <property type="entry name" value="Photo_RC_L/M"/>
</dbReference>
<feature type="transmembrane region" description="Helical" evidence="20">
    <location>
        <begin position="149"/>
        <end position="167"/>
    </location>
</feature>
<evidence type="ECO:0000256" key="20">
    <source>
        <dbReference type="SAM" id="Phobius"/>
    </source>
</evidence>
<accession>A0A803N321</accession>
<dbReference type="InterPro" id="IPR044900">
    <property type="entry name" value="PSII_PsbC_sf"/>
</dbReference>
<keyword evidence="17 20" id="KW-0472">Membrane</keyword>
<dbReference type="PROSITE" id="PS00244">
    <property type="entry name" value="REACTION_CENTER"/>
    <property type="match status" value="1"/>
</dbReference>
<dbReference type="SUPFAM" id="SSF81483">
    <property type="entry name" value="Bacterial photosystem II reaction centre, L and M subunits"/>
    <property type="match status" value="1"/>
</dbReference>
<keyword evidence="9" id="KW-0479">Metal-binding</keyword>
<evidence type="ECO:0000256" key="17">
    <source>
        <dbReference type="ARBA" id="ARBA00023136"/>
    </source>
</evidence>
<evidence type="ECO:0000256" key="8">
    <source>
        <dbReference type="ARBA" id="ARBA00022692"/>
    </source>
</evidence>
<organism evidence="21 22">
    <name type="scientific">Chenopodium quinoa</name>
    <name type="common">Quinoa</name>
    <dbReference type="NCBI Taxonomy" id="63459"/>
    <lineage>
        <taxon>Eukaryota</taxon>
        <taxon>Viridiplantae</taxon>
        <taxon>Streptophyta</taxon>
        <taxon>Embryophyta</taxon>
        <taxon>Tracheophyta</taxon>
        <taxon>Spermatophyta</taxon>
        <taxon>Magnoliopsida</taxon>
        <taxon>eudicotyledons</taxon>
        <taxon>Gunneridae</taxon>
        <taxon>Pentapetalae</taxon>
        <taxon>Caryophyllales</taxon>
        <taxon>Chenopodiaceae</taxon>
        <taxon>Chenopodioideae</taxon>
        <taxon>Atripliceae</taxon>
        <taxon>Chenopodium</taxon>
    </lineage>
</organism>
<evidence type="ECO:0000256" key="13">
    <source>
        <dbReference type="ARBA" id="ARBA00022990"/>
    </source>
</evidence>
<feature type="transmembrane region" description="Helical" evidence="20">
    <location>
        <begin position="179"/>
        <end position="199"/>
    </location>
</feature>
<dbReference type="SUPFAM" id="SSF161077">
    <property type="entry name" value="Photosystem II antenna protein-like"/>
    <property type="match status" value="2"/>
</dbReference>
<comment type="subcellular location">
    <subcellularLocation>
        <location evidence="1">Membrane</location>
        <topology evidence="1">Multi-pass membrane protein</topology>
    </subcellularLocation>
</comment>
<dbReference type="Proteomes" id="UP000596660">
    <property type="component" value="Unplaced"/>
</dbReference>
<evidence type="ECO:0008006" key="23">
    <source>
        <dbReference type="Google" id="ProtNLM"/>
    </source>
</evidence>
<dbReference type="GO" id="GO:0009523">
    <property type="term" value="C:photosystem II"/>
    <property type="evidence" value="ECO:0007669"/>
    <property type="project" value="UniProtKB-KW"/>
</dbReference>
<dbReference type="Gramene" id="AUR62039623-RA">
    <property type="protein sequence ID" value="AUR62039623-RA:cds"/>
    <property type="gene ID" value="AUR62039623"/>
</dbReference>
<keyword evidence="22" id="KW-1185">Reference proteome</keyword>
<evidence type="ECO:0000313" key="22">
    <source>
        <dbReference type="Proteomes" id="UP000596660"/>
    </source>
</evidence>
<dbReference type="AlphaFoldDB" id="A0A803N321"/>
<dbReference type="PANTHER" id="PTHR33149">
    <property type="entry name" value="PHOTOSYSTEM II PROTEIN D1"/>
    <property type="match status" value="1"/>
</dbReference>
<evidence type="ECO:0000313" key="21">
    <source>
        <dbReference type="EnsemblPlants" id="AUR62039623-RA:cds"/>
    </source>
</evidence>
<dbReference type="InterPro" id="IPR000932">
    <property type="entry name" value="PS_antenna-like"/>
</dbReference>
<dbReference type="PRINTS" id="PR00256">
    <property type="entry name" value="REACTNCENTRE"/>
</dbReference>
<keyword evidence="10" id="KW-0460">Magnesium</keyword>
<feature type="transmembrane region" description="Helical" evidence="20">
    <location>
        <begin position="123"/>
        <end position="143"/>
    </location>
</feature>
<dbReference type="GO" id="GO:0016168">
    <property type="term" value="F:chlorophyll binding"/>
    <property type="evidence" value="ECO:0007669"/>
    <property type="project" value="UniProtKB-KW"/>
</dbReference>
<keyword evidence="11" id="KW-0249">Electron transport</keyword>
<evidence type="ECO:0000256" key="5">
    <source>
        <dbReference type="ARBA" id="ARBA00022531"/>
    </source>
</evidence>
<reference evidence="21" key="1">
    <citation type="journal article" date="2017" name="Nature">
        <title>The genome of Chenopodium quinoa.</title>
        <authorList>
            <person name="Jarvis D.E."/>
            <person name="Ho Y.S."/>
            <person name="Lightfoot D.J."/>
            <person name="Schmoeckel S.M."/>
            <person name="Li B."/>
            <person name="Borm T.J.A."/>
            <person name="Ohyanagi H."/>
            <person name="Mineta K."/>
            <person name="Michell C.T."/>
            <person name="Saber N."/>
            <person name="Kharbatia N.M."/>
            <person name="Rupper R.R."/>
            <person name="Sharp A.R."/>
            <person name="Dally N."/>
            <person name="Boughton B.A."/>
            <person name="Woo Y.H."/>
            <person name="Gao G."/>
            <person name="Schijlen E.G.W.M."/>
            <person name="Guo X."/>
            <person name="Momin A.A."/>
            <person name="Negrao S."/>
            <person name="Al-Babili S."/>
            <person name="Gehring C."/>
            <person name="Roessner U."/>
            <person name="Jung C."/>
            <person name="Murphy K."/>
            <person name="Arold S.T."/>
            <person name="Gojobori T."/>
            <person name="van der Linden C.G."/>
            <person name="van Loo E.N."/>
            <person name="Jellen E.N."/>
            <person name="Maughan P.J."/>
            <person name="Tester M."/>
        </authorList>
    </citation>
    <scope>NUCLEOTIDE SEQUENCE [LARGE SCALE GENOMIC DNA]</scope>
    <source>
        <strain evidence="21">cv. PI 614886</strain>
    </source>
</reference>
<sequence length="428" mass="47286">MDDWLRRDRFVFVGWSGLLLFPCAYFALGGWFTGTTFVTSWYTHGLASSYLEGCNFLTAAVSTPANSLAHSLLLLWGPEAQGDFTRWCQLGGLWTFVALHGAFVLIGFMLRQFELARSVQLRPYNAIAFSGPIAVFVSVFLIFPLGQSGWFFAPSFGVAAIFRFILFFQGFHNWTLNPFHMMGVAGVLGAALLCAIHGATIENTLFEDGDGANTFRAFNPTQAEETYSMVTANRFWSQIFGEIRAAEDPEFETFYTKNILLNEGIRAWMAAQDQPHENLIFLRRFYPVETLFNGTLTIAGRDQETTGFAWWAGNARLINLSGKLLGAHVAHAGLIVFLAGAMNLFEVAHFVPEKPIEFYGPTGPEASQAQAFTFLVRDQRLGANVGSAQGPTGLGHLWHAGRARAAAAGFEKGIDRDFEPVLLMTPLN</sequence>
<evidence type="ECO:0000256" key="12">
    <source>
        <dbReference type="ARBA" id="ARBA00022989"/>
    </source>
</evidence>
<evidence type="ECO:0000256" key="9">
    <source>
        <dbReference type="ARBA" id="ARBA00022723"/>
    </source>
</evidence>
<reference evidence="21" key="2">
    <citation type="submission" date="2021-03" db="UniProtKB">
        <authorList>
            <consortium name="EnsemblPlants"/>
        </authorList>
    </citation>
    <scope>IDENTIFICATION</scope>
</reference>
<keyword evidence="16" id="KW-0408">Iron</keyword>
<keyword evidence="3" id="KW-0813">Transport</keyword>
<evidence type="ECO:0000256" key="2">
    <source>
        <dbReference type="ARBA" id="ARBA00008204"/>
    </source>
</evidence>
<dbReference type="InterPro" id="IPR036001">
    <property type="entry name" value="PS_II_antenna-like_sf"/>
</dbReference>
<keyword evidence="12 20" id="KW-1133">Transmembrane helix</keyword>
<dbReference type="FunFam" id="1.20.85.10:FF:000005">
    <property type="entry name" value="Uncharacterized protein"/>
    <property type="match status" value="1"/>
</dbReference>
<evidence type="ECO:0000256" key="15">
    <source>
        <dbReference type="ARBA" id="ARBA00023002"/>
    </source>
</evidence>
<keyword evidence="7" id="KW-0934">Plastid</keyword>
<keyword evidence="15" id="KW-0560">Oxidoreductase</keyword>
<proteinExistence type="inferred from homology"/>
<keyword evidence="18" id="KW-0604">Photosystem II</keyword>
<keyword evidence="8 20" id="KW-0812">Transmembrane</keyword>
<dbReference type="Gene3D" id="1.20.85.10">
    <property type="entry name" value="Photosystem II protein D1-like"/>
    <property type="match status" value="1"/>
</dbReference>
<dbReference type="PANTHER" id="PTHR33149:SF12">
    <property type="entry name" value="PHOTOSYSTEM II D2 PROTEIN"/>
    <property type="match status" value="1"/>
</dbReference>
<comment type="similarity">
    <text evidence="2 19">Belongs to the reaction center PufL/M/PsbA/D family.</text>
</comment>
<dbReference type="Gene3D" id="1.10.10.670">
    <property type="entry name" value="photosystem ii from thermosynechococcus elongatus"/>
    <property type="match status" value="1"/>
</dbReference>
<keyword evidence="14" id="KW-0157">Chromophore</keyword>
<dbReference type="InterPro" id="IPR055265">
    <property type="entry name" value="Photo_RC_L/M_CS"/>
</dbReference>
<dbReference type="GO" id="GO:0046872">
    <property type="term" value="F:metal ion binding"/>
    <property type="evidence" value="ECO:0007669"/>
    <property type="project" value="UniProtKB-KW"/>
</dbReference>
<evidence type="ECO:0000256" key="19">
    <source>
        <dbReference type="RuleBase" id="RU004331"/>
    </source>
</evidence>
<evidence type="ECO:0000256" key="3">
    <source>
        <dbReference type="ARBA" id="ARBA00022448"/>
    </source>
</evidence>
<keyword evidence="6" id="KW-0597">Phosphoprotein</keyword>
<evidence type="ECO:0000256" key="16">
    <source>
        <dbReference type="ARBA" id="ARBA00023004"/>
    </source>
</evidence>
<evidence type="ECO:0000256" key="10">
    <source>
        <dbReference type="ARBA" id="ARBA00022842"/>
    </source>
</evidence>
<dbReference type="InterPro" id="IPR036854">
    <property type="entry name" value="Photo_II_D1/D2_sf"/>
</dbReference>
<dbReference type="GO" id="GO:0009535">
    <property type="term" value="C:chloroplast thylakoid membrane"/>
    <property type="evidence" value="ECO:0007669"/>
    <property type="project" value="TreeGrafter"/>
</dbReference>
<dbReference type="EnsemblPlants" id="AUR62039623-RA">
    <property type="protein sequence ID" value="AUR62039623-RA:cds"/>
    <property type="gene ID" value="AUR62039623"/>
</dbReference>
<dbReference type="GO" id="GO:0016491">
    <property type="term" value="F:oxidoreductase activity"/>
    <property type="evidence" value="ECO:0007669"/>
    <property type="project" value="UniProtKB-KW"/>
</dbReference>
<dbReference type="Pfam" id="PF00421">
    <property type="entry name" value="PSII"/>
    <property type="match status" value="1"/>
</dbReference>
<name>A0A803N321_CHEQI</name>
<protein>
    <recommendedName>
        <fullName evidence="23">Photosystem II D2 protein</fullName>
    </recommendedName>
</protein>
<evidence type="ECO:0000256" key="7">
    <source>
        <dbReference type="ARBA" id="ARBA00022640"/>
    </source>
</evidence>
<dbReference type="OMA" id="QIFEVAF"/>
<evidence type="ECO:0000256" key="6">
    <source>
        <dbReference type="ARBA" id="ARBA00022553"/>
    </source>
</evidence>
<keyword evidence="13" id="KW-0007">Acetylation</keyword>
<feature type="transmembrane region" description="Helical" evidence="20">
    <location>
        <begin position="93"/>
        <end position="111"/>
    </location>
</feature>